<comment type="catalytic activity">
    <reaction evidence="5 6">
        <text>holo-[ACP] + malonyl-CoA = malonyl-[ACP] + CoA</text>
        <dbReference type="Rhea" id="RHEA:41792"/>
        <dbReference type="Rhea" id="RHEA-COMP:9623"/>
        <dbReference type="Rhea" id="RHEA-COMP:9685"/>
        <dbReference type="ChEBI" id="CHEBI:57287"/>
        <dbReference type="ChEBI" id="CHEBI:57384"/>
        <dbReference type="ChEBI" id="CHEBI:64479"/>
        <dbReference type="ChEBI" id="CHEBI:78449"/>
        <dbReference type="EC" id="2.3.1.39"/>
    </reaction>
</comment>
<name>A0ABZ2LFZ2_9BACT</name>
<protein>
    <recommendedName>
        <fullName evidence="2 6">Malonyl CoA-acyl carrier protein transacylase</fullName>
        <ecNumber evidence="1 6">2.3.1.39</ecNumber>
    </recommendedName>
</protein>
<dbReference type="SUPFAM" id="SSF52151">
    <property type="entry name" value="FabD/lysophospholipase-like"/>
    <property type="match status" value="1"/>
</dbReference>
<dbReference type="InterPro" id="IPR016036">
    <property type="entry name" value="Malonyl_transacylase_ACP-bd"/>
</dbReference>
<evidence type="ECO:0000256" key="5">
    <source>
        <dbReference type="ARBA" id="ARBA00048462"/>
    </source>
</evidence>
<dbReference type="Gene3D" id="3.30.70.250">
    <property type="entry name" value="Malonyl-CoA ACP transacylase, ACP-binding"/>
    <property type="match status" value="1"/>
</dbReference>
<dbReference type="SUPFAM" id="SSF55048">
    <property type="entry name" value="Probable ACP-binding domain of malonyl-CoA ACP transacylase"/>
    <property type="match status" value="1"/>
</dbReference>
<proteinExistence type="inferred from homology"/>
<sequence length="317" mass="33164">MSVKTAWFFPGQGSQAVGMAKETLLASAAARGVWDRVDRELGPELRTIVMEGPEDTLTLTANAQPAIVTTSLAVLAALRERFPDLPTPALAAGHSLGEYSALASAGALSVEDAARLVRARGLAMQEAVPAGVGAMAAIMALDATVVTELCAEAEQASPAGEVVRPANFNSPGQVVIAGHADAVKRAIDIAGSRGGKSKLLNVSAPFHSPLMEPAARALEARLAEVTISPLAFPIVTNVEARPNQDPARVKELLVKQVDGTVRWEETVRFMHEQGITRALEIGPGKALAGLSKRIAKDLKVLSVCDPASFDEIPAFLS</sequence>
<evidence type="ECO:0000313" key="8">
    <source>
        <dbReference type="EMBL" id="WXB08100.1"/>
    </source>
</evidence>
<evidence type="ECO:0000256" key="2">
    <source>
        <dbReference type="ARBA" id="ARBA00018953"/>
    </source>
</evidence>
<dbReference type="GO" id="GO:0004314">
    <property type="term" value="F:[acyl-carrier-protein] S-malonyltransferase activity"/>
    <property type="evidence" value="ECO:0007669"/>
    <property type="project" value="UniProtKB-EC"/>
</dbReference>
<dbReference type="InterPro" id="IPR016035">
    <property type="entry name" value="Acyl_Trfase/lysoPLipase"/>
</dbReference>
<accession>A0ABZ2LFZ2</accession>
<feature type="domain" description="Malonyl-CoA:ACP transacylase (MAT)" evidence="7">
    <location>
        <begin position="8"/>
        <end position="308"/>
    </location>
</feature>
<keyword evidence="3 6" id="KW-0808">Transferase</keyword>
<evidence type="ECO:0000256" key="6">
    <source>
        <dbReference type="PIRNR" id="PIRNR000446"/>
    </source>
</evidence>
<dbReference type="NCBIfam" id="TIGR00128">
    <property type="entry name" value="fabD"/>
    <property type="match status" value="1"/>
</dbReference>
<evidence type="ECO:0000256" key="3">
    <source>
        <dbReference type="ARBA" id="ARBA00022679"/>
    </source>
</evidence>
<dbReference type="EMBL" id="CP089983">
    <property type="protein sequence ID" value="WXB08100.1"/>
    <property type="molecule type" value="Genomic_DNA"/>
</dbReference>
<evidence type="ECO:0000256" key="1">
    <source>
        <dbReference type="ARBA" id="ARBA00013258"/>
    </source>
</evidence>
<dbReference type="InterPro" id="IPR050858">
    <property type="entry name" value="Mal-CoA-ACP_Trans/PKS_FabD"/>
</dbReference>
<gene>
    <name evidence="8" type="primary">fabD</name>
    <name evidence="8" type="ORF">LVJ94_12760</name>
</gene>
<dbReference type="InterPro" id="IPR014043">
    <property type="entry name" value="Acyl_transferase_dom"/>
</dbReference>
<keyword evidence="4 6" id="KW-0012">Acyltransferase</keyword>
<dbReference type="InterPro" id="IPR001227">
    <property type="entry name" value="Ac_transferase_dom_sf"/>
</dbReference>
<comment type="similarity">
    <text evidence="6">Belongs to the fabD family.</text>
</comment>
<reference evidence="8" key="1">
    <citation type="submission" date="2021-12" db="EMBL/GenBank/DDBJ databases">
        <title>Discovery of the Pendulisporaceae a myxobacterial family with distinct sporulation behavior and unique specialized metabolism.</title>
        <authorList>
            <person name="Garcia R."/>
            <person name="Popoff A."/>
            <person name="Bader C.D."/>
            <person name="Loehr J."/>
            <person name="Walesch S."/>
            <person name="Walt C."/>
            <person name="Boldt J."/>
            <person name="Bunk B."/>
            <person name="Haeckl F.J.F.P.J."/>
            <person name="Gunesch A.P."/>
            <person name="Birkelbach J."/>
            <person name="Nuebel U."/>
            <person name="Pietschmann T."/>
            <person name="Bach T."/>
            <person name="Mueller R."/>
        </authorList>
    </citation>
    <scope>NUCLEOTIDE SEQUENCE</scope>
    <source>
        <strain evidence="8">MSr11367</strain>
    </source>
</reference>
<evidence type="ECO:0000259" key="7">
    <source>
        <dbReference type="SMART" id="SM00827"/>
    </source>
</evidence>
<dbReference type="Proteomes" id="UP001374803">
    <property type="component" value="Chromosome"/>
</dbReference>
<dbReference type="SMART" id="SM00827">
    <property type="entry name" value="PKS_AT"/>
    <property type="match status" value="1"/>
</dbReference>
<dbReference type="PANTHER" id="PTHR42681:SF1">
    <property type="entry name" value="MALONYL-COA-ACYL CARRIER PROTEIN TRANSACYLASE, MITOCHONDRIAL"/>
    <property type="match status" value="1"/>
</dbReference>
<evidence type="ECO:0000256" key="4">
    <source>
        <dbReference type="ARBA" id="ARBA00023315"/>
    </source>
</evidence>
<keyword evidence="9" id="KW-1185">Reference proteome</keyword>
<dbReference type="EC" id="2.3.1.39" evidence="1 6"/>
<dbReference type="InterPro" id="IPR024925">
    <property type="entry name" value="Malonyl_CoA-ACP_transAc"/>
</dbReference>
<dbReference type="PANTHER" id="PTHR42681">
    <property type="entry name" value="MALONYL-COA-ACYL CARRIER PROTEIN TRANSACYLASE, MITOCHONDRIAL"/>
    <property type="match status" value="1"/>
</dbReference>
<dbReference type="InterPro" id="IPR004410">
    <property type="entry name" value="Malonyl_CoA-ACP_transAc_FabD"/>
</dbReference>
<dbReference type="Pfam" id="PF00698">
    <property type="entry name" value="Acyl_transf_1"/>
    <property type="match status" value="1"/>
</dbReference>
<dbReference type="Gene3D" id="3.40.366.10">
    <property type="entry name" value="Malonyl-Coenzyme A Acyl Carrier Protein, domain 2"/>
    <property type="match status" value="1"/>
</dbReference>
<organism evidence="8 9">
    <name type="scientific">Pendulispora rubella</name>
    <dbReference type="NCBI Taxonomy" id="2741070"/>
    <lineage>
        <taxon>Bacteria</taxon>
        <taxon>Pseudomonadati</taxon>
        <taxon>Myxococcota</taxon>
        <taxon>Myxococcia</taxon>
        <taxon>Myxococcales</taxon>
        <taxon>Sorangiineae</taxon>
        <taxon>Pendulisporaceae</taxon>
        <taxon>Pendulispora</taxon>
    </lineage>
</organism>
<dbReference type="RefSeq" id="WP_394837775.1">
    <property type="nucleotide sequence ID" value="NZ_CP089929.1"/>
</dbReference>
<dbReference type="PIRSF" id="PIRSF000446">
    <property type="entry name" value="Mct"/>
    <property type="match status" value="1"/>
</dbReference>
<evidence type="ECO:0000313" key="9">
    <source>
        <dbReference type="Proteomes" id="UP001374803"/>
    </source>
</evidence>